<reference evidence="2" key="1">
    <citation type="submission" date="2015-04" db="UniProtKB">
        <authorList>
            <consortium name="EnsemblPlants"/>
        </authorList>
    </citation>
    <scope>IDENTIFICATION</scope>
</reference>
<protein>
    <submittedName>
        <fullName evidence="2">Uncharacterized protein</fullName>
    </submittedName>
</protein>
<proteinExistence type="predicted"/>
<dbReference type="Gramene" id="OGLUM04G29970.1">
    <property type="protein sequence ID" value="OGLUM04G29970.1"/>
    <property type="gene ID" value="OGLUM04G29970"/>
</dbReference>
<dbReference type="AlphaFoldDB" id="A0A0D9ZSL8"/>
<dbReference type="HOGENOM" id="CLU_1761615_0_0_1"/>
<evidence type="ECO:0000256" key="1">
    <source>
        <dbReference type="SAM" id="MobiDB-lite"/>
    </source>
</evidence>
<keyword evidence="3" id="KW-1185">Reference proteome</keyword>
<evidence type="ECO:0000313" key="2">
    <source>
        <dbReference type="EnsemblPlants" id="OGLUM04G29970.1"/>
    </source>
</evidence>
<accession>A0A0D9ZSL8</accession>
<name>A0A0D9ZSL8_9ORYZ</name>
<sequence>MADHRRPPRFPRGPQATLLRTTFNSVPTPRKVRVEVQADGSGMDVPVVKQLRKEQVIQRNRYEGFAVNDDDDEVVAAPAAEAADEVEEAVAAPAAEAAADEVEVAVAAPAAEAAADEVEEVVAAPAAEDAGEVAAAARMCSCRLVAKP</sequence>
<dbReference type="Proteomes" id="UP000026961">
    <property type="component" value="Chromosome 4"/>
</dbReference>
<organism evidence="2">
    <name type="scientific">Oryza glumipatula</name>
    <dbReference type="NCBI Taxonomy" id="40148"/>
    <lineage>
        <taxon>Eukaryota</taxon>
        <taxon>Viridiplantae</taxon>
        <taxon>Streptophyta</taxon>
        <taxon>Embryophyta</taxon>
        <taxon>Tracheophyta</taxon>
        <taxon>Spermatophyta</taxon>
        <taxon>Magnoliopsida</taxon>
        <taxon>Liliopsida</taxon>
        <taxon>Poales</taxon>
        <taxon>Poaceae</taxon>
        <taxon>BOP clade</taxon>
        <taxon>Oryzoideae</taxon>
        <taxon>Oryzeae</taxon>
        <taxon>Oryzinae</taxon>
        <taxon>Oryza</taxon>
    </lineage>
</organism>
<dbReference type="EnsemblPlants" id="OGLUM04G29970.1">
    <property type="protein sequence ID" value="OGLUM04G29970.1"/>
    <property type="gene ID" value="OGLUM04G29970"/>
</dbReference>
<reference evidence="2" key="2">
    <citation type="submission" date="2018-05" db="EMBL/GenBank/DDBJ databases">
        <title>OgluRS3 (Oryza glumaepatula Reference Sequence Version 3).</title>
        <authorList>
            <person name="Zhang J."/>
            <person name="Kudrna D."/>
            <person name="Lee S."/>
            <person name="Talag J."/>
            <person name="Welchert J."/>
            <person name="Wing R.A."/>
        </authorList>
    </citation>
    <scope>NUCLEOTIDE SEQUENCE [LARGE SCALE GENOMIC DNA]</scope>
</reference>
<evidence type="ECO:0000313" key="3">
    <source>
        <dbReference type="Proteomes" id="UP000026961"/>
    </source>
</evidence>
<feature type="region of interest" description="Disordered" evidence="1">
    <location>
        <begin position="1"/>
        <end position="24"/>
    </location>
</feature>